<gene>
    <name evidence="4" type="ORF">GCM10008961_32250</name>
</gene>
<dbReference type="CDD" id="cd04301">
    <property type="entry name" value="NAT_SF"/>
    <property type="match status" value="1"/>
</dbReference>
<evidence type="ECO:0000256" key="2">
    <source>
        <dbReference type="ARBA" id="ARBA00023315"/>
    </source>
</evidence>
<dbReference type="RefSeq" id="WP_189103463.1">
    <property type="nucleotide sequence ID" value="NZ_BMQO01000023.1"/>
</dbReference>
<feature type="domain" description="N-acetyltransferase" evidence="3">
    <location>
        <begin position="175"/>
        <end position="323"/>
    </location>
</feature>
<dbReference type="InterPro" id="IPR000182">
    <property type="entry name" value="GNAT_dom"/>
</dbReference>
<feature type="domain" description="N-acetyltransferase" evidence="3">
    <location>
        <begin position="2"/>
        <end position="157"/>
    </location>
</feature>
<reference evidence="5" key="1">
    <citation type="journal article" date="2019" name="Int. J. Syst. Evol. Microbiol.">
        <title>The Global Catalogue of Microorganisms (GCM) 10K type strain sequencing project: providing services to taxonomists for standard genome sequencing and annotation.</title>
        <authorList>
            <consortium name="The Broad Institute Genomics Platform"/>
            <consortium name="The Broad Institute Genome Sequencing Center for Infectious Disease"/>
            <person name="Wu L."/>
            <person name="Ma J."/>
        </authorList>
    </citation>
    <scope>NUCLEOTIDE SEQUENCE [LARGE SCALE GENOMIC DNA]</scope>
    <source>
        <strain evidence="5">JCM 31406</strain>
    </source>
</reference>
<sequence length="323" mass="35446">MTDLRPFTPADADAFAALQLAALGRAGSGEDLLAADARRSPADLLRRRMLVSAGGEVLGGTQLQTWAFSPPGFLHAQLMVHPDARGQGHGRALWQDLLAAAQQAGARGLHADVPDPDPADRDWAARRGFTVHAHRFASQLDLTHFDPAAFEPQRQAAQAQGVTFTDLSGTDLSGTDLNSADEATLDRYLNFVADRLIETPDLAGHPRWPLAQVREILRLDHDPRPDWLVLALGPDGEWLGTTAMIRFRSLPFAYNELTALHPQARGRGLALPLKLQVIERARREGFTTMRTNNHSLNAPMLAVNRRLGFAQQAGRFEMHRPLP</sequence>
<dbReference type="EMBL" id="BMQO01000023">
    <property type="protein sequence ID" value="GGS38327.1"/>
    <property type="molecule type" value="Genomic_DNA"/>
</dbReference>
<dbReference type="Proteomes" id="UP000620633">
    <property type="component" value="Unassembled WGS sequence"/>
</dbReference>
<proteinExistence type="predicted"/>
<accession>A0ABQ2SVQ4</accession>
<dbReference type="Pfam" id="PF00583">
    <property type="entry name" value="Acetyltransf_1"/>
    <property type="match status" value="2"/>
</dbReference>
<keyword evidence="1" id="KW-0808">Transferase</keyword>
<dbReference type="Gene3D" id="3.40.630.30">
    <property type="match status" value="1"/>
</dbReference>
<evidence type="ECO:0000313" key="4">
    <source>
        <dbReference type="EMBL" id="GGS38327.1"/>
    </source>
</evidence>
<comment type="caution">
    <text evidence="4">The sequence shown here is derived from an EMBL/GenBank/DDBJ whole genome shotgun (WGS) entry which is preliminary data.</text>
</comment>
<evidence type="ECO:0000313" key="5">
    <source>
        <dbReference type="Proteomes" id="UP000620633"/>
    </source>
</evidence>
<dbReference type="PROSITE" id="PS51186">
    <property type="entry name" value="GNAT"/>
    <property type="match status" value="2"/>
</dbReference>
<keyword evidence="2" id="KW-0012">Acyltransferase</keyword>
<protein>
    <submittedName>
        <fullName evidence="4">GNAT family N-acetyltransferase</fullName>
    </submittedName>
</protein>
<keyword evidence="5" id="KW-1185">Reference proteome</keyword>
<name>A0ABQ2SVQ4_9DEIO</name>
<dbReference type="PANTHER" id="PTHR43877:SF1">
    <property type="entry name" value="ACETYLTRANSFERASE"/>
    <property type="match status" value="1"/>
</dbReference>
<organism evidence="4 5">
    <name type="scientific">Deinococcus knuensis</name>
    <dbReference type="NCBI Taxonomy" id="1837380"/>
    <lineage>
        <taxon>Bacteria</taxon>
        <taxon>Thermotogati</taxon>
        <taxon>Deinococcota</taxon>
        <taxon>Deinococci</taxon>
        <taxon>Deinococcales</taxon>
        <taxon>Deinococcaceae</taxon>
        <taxon>Deinococcus</taxon>
    </lineage>
</organism>
<dbReference type="InterPro" id="IPR050832">
    <property type="entry name" value="Bact_Acetyltransf"/>
</dbReference>
<dbReference type="InterPro" id="IPR016181">
    <property type="entry name" value="Acyl_CoA_acyltransferase"/>
</dbReference>
<dbReference type="PANTHER" id="PTHR43877">
    <property type="entry name" value="AMINOALKYLPHOSPHONATE N-ACETYLTRANSFERASE-RELATED-RELATED"/>
    <property type="match status" value="1"/>
</dbReference>
<dbReference type="SUPFAM" id="SSF55729">
    <property type="entry name" value="Acyl-CoA N-acyltransferases (Nat)"/>
    <property type="match status" value="2"/>
</dbReference>
<evidence type="ECO:0000259" key="3">
    <source>
        <dbReference type="PROSITE" id="PS51186"/>
    </source>
</evidence>
<evidence type="ECO:0000256" key="1">
    <source>
        <dbReference type="ARBA" id="ARBA00022679"/>
    </source>
</evidence>